<protein>
    <submittedName>
        <fullName evidence="2">Uncharacterized protein</fullName>
    </submittedName>
</protein>
<feature type="compositionally biased region" description="Basic and acidic residues" evidence="1">
    <location>
        <begin position="196"/>
        <end position="234"/>
    </location>
</feature>
<feature type="compositionally biased region" description="Basic and acidic residues" evidence="1">
    <location>
        <begin position="59"/>
        <end position="68"/>
    </location>
</feature>
<evidence type="ECO:0000313" key="4">
    <source>
        <dbReference type="Proteomes" id="UP000235388"/>
    </source>
</evidence>
<evidence type="ECO:0000313" key="2">
    <source>
        <dbReference type="EMBL" id="PLW52407.1"/>
    </source>
</evidence>
<feature type="compositionally biased region" description="Basic and acidic residues" evidence="1">
    <location>
        <begin position="76"/>
        <end position="89"/>
    </location>
</feature>
<dbReference type="EMBL" id="PGCI01000001">
    <property type="protein sequence ID" value="PLW52407.1"/>
    <property type="molecule type" value="Genomic_DNA"/>
</dbReference>
<gene>
    <name evidence="3" type="ORF">PCANC_04570</name>
    <name evidence="2" type="ORF">PCASD_00023</name>
</gene>
<reference evidence="4 5" key="1">
    <citation type="submission" date="2017-11" db="EMBL/GenBank/DDBJ databases">
        <title>De novo assembly and phasing of dikaryotic genomes from two isolates of Puccinia coronata f. sp. avenae, the causal agent of oat crown rust.</title>
        <authorList>
            <person name="Miller M.E."/>
            <person name="Zhang Y."/>
            <person name="Omidvar V."/>
            <person name="Sperschneider J."/>
            <person name="Schwessinger B."/>
            <person name="Raley C."/>
            <person name="Palmer J.M."/>
            <person name="Garnica D."/>
            <person name="Upadhyaya N."/>
            <person name="Rathjen J."/>
            <person name="Taylor J.M."/>
            <person name="Park R.F."/>
            <person name="Dodds P.N."/>
            <person name="Hirsch C.D."/>
            <person name="Kianian S.F."/>
            <person name="Figueroa M."/>
        </authorList>
    </citation>
    <scope>NUCLEOTIDE SEQUENCE [LARGE SCALE GENOMIC DNA]</scope>
    <source>
        <strain evidence="3">12NC29</strain>
        <strain evidence="2">12SD80</strain>
    </source>
</reference>
<feature type="compositionally biased region" description="Low complexity" evidence="1">
    <location>
        <begin position="181"/>
        <end position="195"/>
    </location>
</feature>
<sequence>MPSGMTKPDGETGAQTPAPGGMGKSKIASMLSGKGVEGGGSIGSGKPDIKAIIAKLKSKTGDVTKRANEPTGNLIWKRDDAPIKVKGAENGKVTPLAPTPKEADSRAPVNHPITNKKIDTNVLKKSSNKERRQELGGGKYDIKSLLSKLKGKTSADLSKRSENSIRNTIWKREDAPDPKPVSKTPAKPTPATKEPTTSDKKADSPDTKEADKSSPEEPKPKQEGERKSLKDRIKGLVAKLKSKAEVSKAATTTAPAE</sequence>
<evidence type="ECO:0000313" key="5">
    <source>
        <dbReference type="Proteomes" id="UP000235392"/>
    </source>
</evidence>
<keyword evidence="4" id="KW-1185">Reference proteome</keyword>
<feature type="region of interest" description="Disordered" evidence="1">
    <location>
        <begin position="59"/>
        <end position="257"/>
    </location>
</feature>
<accession>A0A2N5VQZ4</accession>
<dbReference type="EMBL" id="PGCJ01000029">
    <property type="protein sequence ID" value="PLW55712.1"/>
    <property type="molecule type" value="Genomic_DNA"/>
</dbReference>
<dbReference type="Proteomes" id="UP000235392">
    <property type="component" value="Unassembled WGS sequence"/>
</dbReference>
<comment type="caution">
    <text evidence="2">The sequence shown here is derived from an EMBL/GenBank/DDBJ whole genome shotgun (WGS) entry which is preliminary data.</text>
</comment>
<evidence type="ECO:0000256" key="1">
    <source>
        <dbReference type="SAM" id="MobiDB-lite"/>
    </source>
</evidence>
<feature type="compositionally biased region" description="Low complexity" evidence="1">
    <location>
        <begin position="143"/>
        <end position="154"/>
    </location>
</feature>
<proteinExistence type="predicted"/>
<dbReference type="Proteomes" id="UP000235388">
    <property type="component" value="Unassembled WGS sequence"/>
</dbReference>
<name>A0A2N5VQZ4_9BASI</name>
<feature type="region of interest" description="Disordered" evidence="1">
    <location>
        <begin position="1"/>
        <end position="47"/>
    </location>
</feature>
<organism evidence="2 5">
    <name type="scientific">Puccinia coronata f. sp. avenae</name>
    <dbReference type="NCBI Taxonomy" id="200324"/>
    <lineage>
        <taxon>Eukaryota</taxon>
        <taxon>Fungi</taxon>
        <taxon>Dikarya</taxon>
        <taxon>Basidiomycota</taxon>
        <taxon>Pucciniomycotina</taxon>
        <taxon>Pucciniomycetes</taxon>
        <taxon>Pucciniales</taxon>
        <taxon>Pucciniaceae</taxon>
        <taxon>Puccinia</taxon>
    </lineage>
</organism>
<evidence type="ECO:0000313" key="3">
    <source>
        <dbReference type="EMBL" id="PLW55712.1"/>
    </source>
</evidence>
<dbReference type="AlphaFoldDB" id="A0A2N5VQZ4"/>